<proteinExistence type="predicted"/>
<sequence length="234" mass="26151">MGFANVYSARNLFMRRRPAKASCTVNTTRANILCTSQQADIRHGVGRATPMPVTPSTPGPTNYLSFRDIGMPPPRGPSANRRFRKAIEALDCTKNGDISPELRSPRRIRSDESGSFSRLDLLCQQLDHRQPRASLKLKSTPKKKGHVKRVPTFVLELTEGICEFSDLEEQPQEQGRLSPPNTDHCGKAKIMQVPTVKLEDPREDFHFDATLKPSFDSGRLSPPLVDCRIKAVMV</sequence>
<protein>
    <submittedName>
        <fullName evidence="1">Uncharacterized protein</fullName>
    </submittedName>
</protein>
<evidence type="ECO:0000313" key="1">
    <source>
        <dbReference type="EMBL" id="MDI1492846.1"/>
    </source>
</evidence>
<dbReference type="EMBL" id="JAPUFD010000021">
    <property type="protein sequence ID" value="MDI1492846.1"/>
    <property type="molecule type" value="Genomic_DNA"/>
</dbReference>
<comment type="caution">
    <text evidence="1">The sequence shown here is derived from an EMBL/GenBank/DDBJ whole genome shotgun (WGS) entry which is preliminary data.</text>
</comment>
<name>A0AA43QUF5_9LECA</name>
<evidence type="ECO:0000313" key="2">
    <source>
        <dbReference type="Proteomes" id="UP001161017"/>
    </source>
</evidence>
<keyword evidence="2" id="KW-1185">Reference proteome</keyword>
<dbReference type="AlphaFoldDB" id="A0AA43QUF5"/>
<organism evidence="1 2">
    <name type="scientific">Ramalina farinacea</name>
    <dbReference type="NCBI Taxonomy" id="258253"/>
    <lineage>
        <taxon>Eukaryota</taxon>
        <taxon>Fungi</taxon>
        <taxon>Dikarya</taxon>
        <taxon>Ascomycota</taxon>
        <taxon>Pezizomycotina</taxon>
        <taxon>Lecanoromycetes</taxon>
        <taxon>OSLEUM clade</taxon>
        <taxon>Lecanoromycetidae</taxon>
        <taxon>Lecanorales</taxon>
        <taxon>Lecanorineae</taxon>
        <taxon>Ramalinaceae</taxon>
        <taxon>Ramalina</taxon>
    </lineage>
</organism>
<reference evidence="1" key="1">
    <citation type="journal article" date="2023" name="Genome Biol. Evol.">
        <title>First Whole Genome Sequence and Flow Cytometry Genome Size Data for the Lichen-Forming Fungus Ramalina farinacea (Ascomycota).</title>
        <authorList>
            <person name="Llewellyn T."/>
            <person name="Mian S."/>
            <person name="Hill R."/>
            <person name="Leitch I.J."/>
            <person name="Gaya E."/>
        </authorList>
    </citation>
    <scope>NUCLEOTIDE SEQUENCE</scope>
    <source>
        <strain evidence="1">LIQ254RAFAR</strain>
    </source>
</reference>
<accession>A0AA43QUF5</accession>
<gene>
    <name evidence="1" type="ORF">OHK93_004629</name>
</gene>
<dbReference type="Proteomes" id="UP001161017">
    <property type="component" value="Unassembled WGS sequence"/>
</dbReference>